<reference evidence="4 5" key="1">
    <citation type="submission" date="2024-06" db="EMBL/GenBank/DDBJ databases">
        <title>Genomics of switchgrass bacterial isolates.</title>
        <authorList>
            <person name="Shade A."/>
        </authorList>
    </citation>
    <scope>NUCLEOTIDE SEQUENCE [LARGE SCALE GENOMIC DNA]</scope>
    <source>
        <strain evidence="4 5">PvP084</strain>
    </source>
</reference>
<dbReference type="InterPro" id="IPR005835">
    <property type="entry name" value="NTP_transferase_dom"/>
</dbReference>
<protein>
    <submittedName>
        <fullName evidence="4">NDP-sugar pyrophosphorylase family protein</fullName>
    </submittedName>
</protein>
<name>A0ABV2NTF5_9HYPH</name>
<sequence>MRRALILAAGMGTRLRPLTLSKPKCLVAVHGTPILESTLNALEVSGYEEVAIVVGYLAHEIIQFVGRDWKGMKIQYYEEEYYQEAGVVNALWYAREWLHSDCLLVEGDVFFRPVLLTKLHEDEHQNCVAVSRYDEDRSATLILTNDKLMSYNVIKEQDKNASIDYTCHYISSNIFWIKKDTWDLLNAHVEKLIESGVKQECYETILNDLIGADLVSLKAVPCDGQWYEIDNEDDLAAAHQLLPKQAKAPP</sequence>
<keyword evidence="1" id="KW-0808">Transferase</keyword>
<dbReference type="Proteomes" id="UP001549119">
    <property type="component" value="Unassembled WGS sequence"/>
</dbReference>
<gene>
    <name evidence="4" type="ORF">ABIC20_007140</name>
</gene>
<dbReference type="InterPro" id="IPR029044">
    <property type="entry name" value="Nucleotide-diphossugar_trans"/>
</dbReference>
<evidence type="ECO:0000313" key="5">
    <source>
        <dbReference type="Proteomes" id="UP001549119"/>
    </source>
</evidence>
<evidence type="ECO:0000259" key="3">
    <source>
        <dbReference type="Pfam" id="PF00483"/>
    </source>
</evidence>
<dbReference type="Gene3D" id="3.90.550.10">
    <property type="entry name" value="Spore Coat Polysaccharide Biosynthesis Protein SpsA, Chain A"/>
    <property type="match status" value="1"/>
</dbReference>
<feature type="domain" description="Nucleotidyl transferase" evidence="3">
    <location>
        <begin position="4"/>
        <end position="126"/>
    </location>
</feature>
<organism evidence="4 5">
    <name type="scientific">Methylobacterium radiotolerans</name>
    <dbReference type="NCBI Taxonomy" id="31998"/>
    <lineage>
        <taxon>Bacteria</taxon>
        <taxon>Pseudomonadati</taxon>
        <taxon>Pseudomonadota</taxon>
        <taxon>Alphaproteobacteria</taxon>
        <taxon>Hyphomicrobiales</taxon>
        <taxon>Methylobacteriaceae</taxon>
        <taxon>Methylobacterium</taxon>
    </lineage>
</organism>
<dbReference type="SUPFAM" id="SSF53448">
    <property type="entry name" value="Nucleotide-diphospho-sugar transferases"/>
    <property type="match status" value="1"/>
</dbReference>
<dbReference type="PANTHER" id="PTHR43584">
    <property type="entry name" value="NUCLEOTIDYL TRANSFERASE"/>
    <property type="match status" value="1"/>
</dbReference>
<keyword evidence="5" id="KW-1185">Reference proteome</keyword>
<dbReference type="EMBL" id="JBEPNW010000005">
    <property type="protein sequence ID" value="MET3869755.1"/>
    <property type="molecule type" value="Genomic_DNA"/>
</dbReference>
<evidence type="ECO:0000313" key="4">
    <source>
        <dbReference type="EMBL" id="MET3869755.1"/>
    </source>
</evidence>
<evidence type="ECO:0000256" key="1">
    <source>
        <dbReference type="ARBA" id="ARBA00022679"/>
    </source>
</evidence>
<dbReference type="Pfam" id="PF00483">
    <property type="entry name" value="NTP_transferase"/>
    <property type="match status" value="1"/>
</dbReference>
<proteinExistence type="predicted"/>
<dbReference type="CDD" id="cd02523">
    <property type="entry name" value="PC_cytidylyltransferase"/>
    <property type="match status" value="1"/>
</dbReference>
<dbReference type="PANTHER" id="PTHR43584:SF8">
    <property type="entry name" value="N-ACETYLMURAMATE ALPHA-1-PHOSPHATE URIDYLYLTRANSFERASE"/>
    <property type="match status" value="1"/>
</dbReference>
<comment type="caution">
    <text evidence="4">The sequence shown here is derived from an EMBL/GenBank/DDBJ whole genome shotgun (WGS) entry which is preliminary data.</text>
</comment>
<dbReference type="InterPro" id="IPR050065">
    <property type="entry name" value="GlmU-like"/>
</dbReference>
<keyword evidence="2" id="KW-0548">Nucleotidyltransferase</keyword>
<accession>A0ABV2NTF5</accession>
<evidence type="ECO:0000256" key="2">
    <source>
        <dbReference type="ARBA" id="ARBA00022695"/>
    </source>
</evidence>
<dbReference type="RefSeq" id="WP_209651383.1">
    <property type="nucleotide sequence ID" value="NZ_JBEPNV010000003.1"/>
</dbReference>